<dbReference type="OrthoDB" id="10059102at2759"/>
<evidence type="ECO:0000259" key="4">
    <source>
        <dbReference type="PROSITE" id="PS50240"/>
    </source>
</evidence>
<proteinExistence type="inferred from homology"/>
<dbReference type="InterPro" id="IPR043504">
    <property type="entry name" value="Peptidase_S1_PA_chymotrypsin"/>
</dbReference>
<dbReference type="Pfam" id="PF00089">
    <property type="entry name" value="Trypsin"/>
    <property type="match status" value="2"/>
</dbReference>
<evidence type="ECO:0000256" key="1">
    <source>
        <dbReference type="ARBA" id="ARBA00023157"/>
    </source>
</evidence>
<evidence type="ECO:0000313" key="5">
    <source>
        <dbReference type="EMBL" id="KAA0202518.1"/>
    </source>
</evidence>
<reference evidence="5" key="2">
    <citation type="journal article" date="2018" name="Environ. Sci. Technol.">
        <title>The Toxicogenome of Hyalella azteca: A Model for Sediment Ecotoxicology and Evolutionary Toxicology.</title>
        <authorList>
            <person name="Poynton H.C."/>
            <person name="Hasenbein S."/>
            <person name="Benoit J.B."/>
            <person name="Sepulveda M.S."/>
            <person name="Poelchau M.F."/>
            <person name="Hughes D.S.T."/>
            <person name="Murali S.C."/>
            <person name="Chen S."/>
            <person name="Glastad K.M."/>
            <person name="Goodisman M.A.D."/>
            <person name="Werren J.H."/>
            <person name="Vineis J.H."/>
            <person name="Bowen J.L."/>
            <person name="Friedrich M."/>
            <person name="Jones J."/>
            <person name="Robertson H.M."/>
            <person name="Feyereisen R."/>
            <person name="Mechler-Hickson A."/>
            <person name="Mathers N."/>
            <person name="Lee C.E."/>
            <person name="Colbourne J.K."/>
            <person name="Biales A."/>
            <person name="Johnston J.S."/>
            <person name="Wellborn G.A."/>
            <person name="Rosendale A.J."/>
            <person name="Cridge A.G."/>
            <person name="Munoz-Torres M.C."/>
            <person name="Bain P.A."/>
            <person name="Manny A.R."/>
            <person name="Major K.M."/>
            <person name="Lambert F.N."/>
            <person name="Vulpe C.D."/>
            <person name="Tuck P."/>
            <person name="Blalock B.J."/>
            <person name="Lin Y.Y."/>
            <person name="Smith M.E."/>
            <person name="Ochoa-Acuna H."/>
            <person name="Chen M.M."/>
            <person name="Childers C.P."/>
            <person name="Qu J."/>
            <person name="Dugan S."/>
            <person name="Lee S.L."/>
            <person name="Chao H."/>
            <person name="Dinh H."/>
            <person name="Han Y."/>
            <person name="Doddapaneni H."/>
            <person name="Worley K.C."/>
            <person name="Muzny D.M."/>
            <person name="Gibbs R.A."/>
            <person name="Richards S."/>
        </authorList>
    </citation>
    <scope>NUCLEOTIDE SEQUENCE</scope>
    <source>
        <strain evidence="5">HAZT.00-mixed</strain>
        <tissue evidence="5">Whole organism</tissue>
    </source>
</reference>
<reference evidence="5" key="3">
    <citation type="submission" date="2019-06" db="EMBL/GenBank/DDBJ databases">
        <authorList>
            <person name="Poynton C."/>
            <person name="Hasenbein S."/>
            <person name="Benoit J.B."/>
            <person name="Sepulveda M.S."/>
            <person name="Poelchau M.F."/>
            <person name="Murali S.C."/>
            <person name="Chen S."/>
            <person name="Glastad K.M."/>
            <person name="Werren J.H."/>
            <person name="Vineis J.H."/>
            <person name="Bowen J.L."/>
            <person name="Friedrich M."/>
            <person name="Jones J."/>
            <person name="Robertson H.M."/>
            <person name="Feyereisen R."/>
            <person name="Mechler-Hickson A."/>
            <person name="Mathers N."/>
            <person name="Lee C.E."/>
            <person name="Colbourne J.K."/>
            <person name="Biales A."/>
            <person name="Johnston J.S."/>
            <person name="Wellborn G.A."/>
            <person name="Rosendale A.J."/>
            <person name="Cridge A.G."/>
            <person name="Munoz-Torres M.C."/>
            <person name="Bain P.A."/>
            <person name="Manny A.R."/>
            <person name="Major K.M."/>
            <person name="Lambert F.N."/>
            <person name="Vulpe C.D."/>
            <person name="Tuck P."/>
            <person name="Blalock B.J."/>
            <person name="Lin Y.-Y."/>
            <person name="Smith M.E."/>
            <person name="Ochoa-Acuna H."/>
            <person name="Chen M.-J.M."/>
            <person name="Childers C.P."/>
            <person name="Qu J."/>
            <person name="Dugan S."/>
            <person name="Lee S.L."/>
            <person name="Chao H."/>
            <person name="Dinh H."/>
            <person name="Han Y."/>
            <person name="Doddapaneni H."/>
            <person name="Worley K.C."/>
            <person name="Muzny D.M."/>
            <person name="Gibbs R.A."/>
            <person name="Richards S."/>
        </authorList>
    </citation>
    <scope>NUCLEOTIDE SEQUENCE</scope>
    <source>
        <strain evidence="5">HAZT.00-mixed</strain>
        <tissue evidence="5">Whole organism</tissue>
    </source>
</reference>
<keyword evidence="1" id="KW-1015">Disulfide bond</keyword>
<comment type="similarity">
    <text evidence="2">Belongs to the peptidase S1 family. CLIP subfamily.</text>
</comment>
<organism evidence="5">
    <name type="scientific">Hyalella azteca</name>
    <name type="common">Amphipod</name>
    <dbReference type="NCBI Taxonomy" id="294128"/>
    <lineage>
        <taxon>Eukaryota</taxon>
        <taxon>Metazoa</taxon>
        <taxon>Ecdysozoa</taxon>
        <taxon>Arthropoda</taxon>
        <taxon>Crustacea</taxon>
        <taxon>Multicrustacea</taxon>
        <taxon>Malacostraca</taxon>
        <taxon>Eumalacostraca</taxon>
        <taxon>Peracarida</taxon>
        <taxon>Amphipoda</taxon>
        <taxon>Senticaudata</taxon>
        <taxon>Talitrida</taxon>
        <taxon>Talitroidea</taxon>
        <taxon>Hyalellidae</taxon>
        <taxon>Hyalella</taxon>
    </lineage>
</organism>
<feature type="domain" description="Peptidase S1" evidence="4">
    <location>
        <begin position="30"/>
        <end position="465"/>
    </location>
</feature>
<evidence type="ECO:0000256" key="3">
    <source>
        <dbReference type="SAM" id="SignalP"/>
    </source>
</evidence>
<dbReference type="Gene3D" id="2.40.10.10">
    <property type="entry name" value="Trypsin-like serine proteases"/>
    <property type="match status" value="4"/>
</dbReference>
<dbReference type="SMART" id="SM00020">
    <property type="entry name" value="Tryp_SPc"/>
    <property type="match status" value="2"/>
</dbReference>
<dbReference type="GO" id="GO:0006508">
    <property type="term" value="P:proteolysis"/>
    <property type="evidence" value="ECO:0007669"/>
    <property type="project" value="InterPro"/>
</dbReference>
<dbReference type="SUPFAM" id="SSF50494">
    <property type="entry name" value="Trypsin-like serine proteases"/>
    <property type="match status" value="2"/>
</dbReference>
<dbReference type="GO" id="GO:0004252">
    <property type="term" value="F:serine-type endopeptidase activity"/>
    <property type="evidence" value="ECO:0007669"/>
    <property type="project" value="InterPro"/>
</dbReference>
<comment type="caution">
    <text evidence="5">The sequence shown here is derived from an EMBL/GenBank/DDBJ whole genome shotgun (WGS) entry which is preliminary data.</text>
</comment>
<dbReference type="PROSITE" id="PS50240">
    <property type="entry name" value="TRYPSIN_DOM"/>
    <property type="match status" value="1"/>
</dbReference>
<dbReference type="PRINTS" id="PR00722">
    <property type="entry name" value="CHYMOTRYPSIN"/>
</dbReference>
<evidence type="ECO:0000256" key="2">
    <source>
        <dbReference type="ARBA" id="ARBA00024195"/>
    </source>
</evidence>
<dbReference type="PROSITE" id="PS00134">
    <property type="entry name" value="TRYPSIN_HIS"/>
    <property type="match status" value="1"/>
</dbReference>
<dbReference type="FunFam" id="2.40.10.10:FF:000002">
    <property type="entry name" value="Transmembrane protease serine"/>
    <property type="match status" value="1"/>
</dbReference>
<keyword evidence="3" id="KW-0732">Signal</keyword>
<dbReference type="CDD" id="cd00190">
    <property type="entry name" value="Tryp_SPc"/>
    <property type="match status" value="2"/>
</dbReference>
<accession>A0A6A0H9S1</accession>
<gene>
    <name evidence="5" type="ORF">HAZT_HAZT010803</name>
</gene>
<dbReference type="AlphaFoldDB" id="A0A6A0H9S1"/>
<dbReference type="Proteomes" id="UP000711488">
    <property type="component" value="Unassembled WGS sequence"/>
</dbReference>
<protein>
    <recommendedName>
        <fullName evidence="4">Peptidase S1 domain-containing protein</fullName>
    </recommendedName>
</protein>
<dbReference type="InterPro" id="IPR001314">
    <property type="entry name" value="Peptidase_S1A"/>
</dbReference>
<reference evidence="5" key="1">
    <citation type="submission" date="2014-08" db="EMBL/GenBank/DDBJ databases">
        <authorList>
            <person name="Murali S."/>
            <person name="Richards S."/>
            <person name="Bandaranaike D."/>
            <person name="Bellair M."/>
            <person name="Blankenburg K."/>
            <person name="Chao H."/>
            <person name="Dinh H."/>
            <person name="Doddapaneni H."/>
            <person name="Dugan-Rocha S."/>
            <person name="Elkadiri S."/>
            <person name="Gnanaolivu R."/>
            <person name="Hughes D."/>
            <person name="Lee S."/>
            <person name="Li M."/>
            <person name="Ming W."/>
            <person name="Munidasa M."/>
            <person name="Muniz J."/>
            <person name="Nguyen L."/>
            <person name="Osuji N."/>
            <person name="Pu L.-L."/>
            <person name="Puazo M."/>
            <person name="Skinner E."/>
            <person name="Qu C."/>
            <person name="Quiroz J."/>
            <person name="Raj R."/>
            <person name="Weissenberger G."/>
            <person name="Xin Y."/>
            <person name="Zou X."/>
            <person name="Han Y."/>
            <person name="Worley K."/>
            <person name="Muzny D."/>
            <person name="Gibbs R."/>
        </authorList>
    </citation>
    <scope>NUCLEOTIDE SEQUENCE</scope>
    <source>
        <strain evidence="5">HAZT.00-mixed</strain>
        <tissue evidence="5">Whole organism</tissue>
    </source>
</reference>
<dbReference type="PANTHER" id="PTHR24252">
    <property type="entry name" value="ACROSIN-RELATED"/>
    <property type="match status" value="1"/>
</dbReference>
<sequence>MKLLSLCLFAASALAAPSTIPRFRRGHSRIVGGTDARPGQFPYQLSFQDITFGNNIHFCGAIVYTPDTMITAGHCVDGENYDNPQNLRIVAGDYNLATDDGTEQARDVTLIIQHEDFNYNYGWENDIALLKVGVALTFDKYVSGVTLPAQGQVFTGNGIVSGWGTLTHGGQTPDILQYVSVPIVTDSACRDSYGASDIYDSMICAGEVGKDSCQAATSTLQESNGSQNKIVGGTYARPGQFPFQLGFYDTHSTPDEFVCGAIIYHNDTMITSGGCVRYFDHNNPDSLVVGAGDLNLVLDEETEQWRKVIRIISHDGFDPDTHENDIALLKIDRPFDLNEYVSGVTLPGKGQIFSGNSFVSGWGTLSSGGSGPLVLQYVSVPMFSDETCRSAYDSNGAFLGWKIKDYMICAGEDGKDTCSGDGGGPMICGDYLCGITSWGVGCGDARYPGVYTKVSYFVDWIHDNE</sequence>
<name>A0A6A0H9S1_HYAAZ</name>
<dbReference type="PANTHER" id="PTHR24252:SF7">
    <property type="entry name" value="HYALIN"/>
    <property type="match status" value="1"/>
</dbReference>
<feature type="signal peptide" evidence="3">
    <location>
        <begin position="1"/>
        <end position="15"/>
    </location>
</feature>
<dbReference type="InterPro" id="IPR018114">
    <property type="entry name" value="TRYPSIN_HIS"/>
</dbReference>
<feature type="chain" id="PRO_5025398555" description="Peptidase S1 domain-containing protein" evidence="3">
    <location>
        <begin position="16"/>
        <end position="465"/>
    </location>
</feature>
<dbReference type="InterPro" id="IPR009003">
    <property type="entry name" value="Peptidase_S1_PA"/>
</dbReference>
<dbReference type="EMBL" id="JQDR03003434">
    <property type="protein sequence ID" value="KAA0202518.1"/>
    <property type="molecule type" value="Genomic_DNA"/>
</dbReference>
<dbReference type="FunFam" id="2.40.10.10:FF:000068">
    <property type="entry name" value="transmembrane protease serine 2"/>
    <property type="match status" value="1"/>
</dbReference>
<dbReference type="InterPro" id="IPR001254">
    <property type="entry name" value="Trypsin_dom"/>
</dbReference>